<gene>
    <name evidence="6" type="ORF">PAPOLLO_LOCUS9455</name>
</gene>
<evidence type="ECO:0000313" key="6">
    <source>
        <dbReference type="EMBL" id="CAG4977662.1"/>
    </source>
</evidence>
<dbReference type="InterPro" id="IPR050430">
    <property type="entry name" value="Peptidase_S1"/>
</dbReference>
<dbReference type="GO" id="GO:0004252">
    <property type="term" value="F:serine-type endopeptidase activity"/>
    <property type="evidence" value="ECO:0007669"/>
    <property type="project" value="InterPro"/>
</dbReference>
<feature type="domain" description="Peptidase S1" evidence="5">
    <location>
        <begin position="57"/>
        <end position="193"/>
    </location>
</feature>
<name>A0A8S3WUV4_PARAO</name>
<evidence type="ECO:0000256" key="4">
    <source>
        <dbReference type="ARBA" id="ARBA00023157"/>
    </source>
</evidence>
<dbReference type="SMART" id="SM00020">
    <property type="entry name" value="Tryp_SPc"/>
    <property type="match status" value="1"/>
</dbReference>
<protein>
    <submittedName>
        <fullName evidence="6">(apollo) hypothetical protein</fullName>
    </submittedName>
</protein>
<organism evidence="6 7">
    <name type="scientific">Parnassius apollo</name>
    <name type="common">Apollo butterfly</name>
    <name type="synonym">Papilio apollo</name>
    <dbReference type="NCBI Taxonomy" id="110799"/>
    <lineage>
        <taxon>Eukaryota</taxon>
        <taxon>Metazoa</taxon>
        <taxon>Ecdysozoa</taxon>
        <taxon>Arthropoda</taxon>
        <taxon>Hexapoda</taxon>
        <taxon>Insecta</taxon>
        <taxon>Pterygota</taxon>
        <taxon>Neoptera</taxon>
        <taxon>Endopterygota</taxon>
        <taxon>Lepidoptera</taxon>
        <taxon>Glossata</taxon>
        <taxon>Ditrysia</taxon>
        <taxon>Papilionoidea</taxon>
        <taxon>Papilionidae</taxon>
        <taxon>Parnassiinae</taxon>
        <taxon>Parnassini</taxon>
        <taxon>Parnassius</taxon>
        <taxon>Parnassius</taxon>
    </lineage>
</organism>
<comment type="caution">
    <text evidence="6">The sequence shown here is derived from an EMBL/GenBank/DDBJ whole genome shotgun (WGS) entry which is preliminary data.</text>
</comment>
<keyword evidence="4" id="KW-1015">Disulfide bond</keyword>
<keyword evidence="3" id="KW-0720">Serine protease</keyword>
<dbReference type="Proteomes" id="UP000691718">
    <property type="component" value="Unassembled WGS sequence"/>
</dbReference>
<accession>A0A8S3WUV4</accession>
<dbReference type="GO" id="GO:0006508">
    <property type="term" value="P:proteolysis"/>
    <property type="evidence" value="ECO:0007669"/>
    <property type="project" value="UniProtKB-KW"/>
</dbReference>
<keyword evidence="1" id="KW-0645">Protease</keyword>
<dbReference type="AlphaFoldDB" id="A0A8S3WUV4"/>
<dbReference type="PANTHER" id="PTHR24276">
    <property type="entry name" value="POLYSERASE-RELATED"/>
    <property type="match status" value="1"/>
</dbReference>
<keyword evidence="7" id="KW-1185">Reference proteome</keyword>
<evidence type="ECO:0000256" key="3">
    <source>
        <dbReference type="ARBA" id="ARBA00022825"/>
    </source>
</evidence>
<keyword evidence="2" id="KW-0378">Hydrolase</keyword>
<evidence type="ECO:0000256" key="2">
    <source>
        <dbReference type="ARBA" id="ARBA00022801"/>
    </source>
</evidence>
<proteinExistence type="predicted"/>
<dbReference type="Pfam" id="PF00089">
    <property type="entry name" value="Trypsin"/>
    <property type="match status" value="1"/>
</dbReference>
<reference evidence="6" key="1">
    <citation type="submission" date="2021-04" db="EMBL/GenBank/DDBJ databases">
        <authorList>
            <person name="Tunstrom K."/>
        </authorList>
    </citation>
    <scope>NUCLEOTIDE SEQUENCE</scope>
</reference>
<evidence type="ECO:0000259" key="5">
    <source>
        <dbReference type="SMART" id="SM00020"/>
    </source>
</evidence>
<dbReference type="EMBL" id="CAJQZP010000693">
    <property type="protein sequence ID" value="CAG4977662.1"/>
    <property type="molecule type" value="Genomic_DNA"/>
</dbReference>
<dbReference type="InterPro" id="IPR001254">
    <property type="entry name" value="Trypsin_dom"/>
</dbReference>
<evidence type="ECO:0000256" key="1">
    <source>
        <dbReference type="ARBA" id="ARBA00022670"/>
    </source>
</evidence>
<evidence type="ECO:0000313" key="7">
    <source>
        <dbReference type="Proteomes" id="UP000691718"/>
    </source>
</evidence>
<dbReference type="OrthoDB" id="9425590at2759"/>
<dbReference type="PANTHER" id="PTHR24276:SF91">
    <property type="entry name" value="AT26814P-RELATED"/>
    <property type="match status" value="1"/>
</dbReference>
<sequence>MLVPYEPPVVVWFKILLSTSDTLTSMVAHLTMMSLYCVLRPLSVAATMFELPVLLDPTMVSVSIMLWDTANRWRIRVGSTWANSGGTVYNTAQIINHPDYNARTINNDVAILRASSTFSLNNNVQAGSIAGPTYNLGDNQAVWAVGWGTTTFGGSASEQLRHVHVWTVNQATCRTRYAEIGIDCHRQHVVFWMARCRRS</sequence>